<dbReference type="GO" id="GO:0051537">
    <property type="term" value="F:2 iron, 2 sulfur cluster binding"/>
    <property type="evidence" value="ECO:0007669"/>
    <property type="project" value="InterPro"/>
</dbReference>
<dbReference type="Pfam" id="PF22543">
    <property type="entry name" value="Rieske_4"/>
    <property type="match status" value="1"/>
</dbReference>
<dbReference type="Gene3D" id="2.102.10.10">
    <property type="entry name" value="Rieske [2Fe-2S] iron-sulphur domain"/>
    <property type="match status" value="1"/>
</dbReference>
<keyword evidence="3" id="KW-1185">Reference proteome</keyword>
<dbReference type="Proteomes" id="UP000314987">
    <property type="component" value="Unassembled WGS sequence"/>
</dbReference>
<dbReference type="InterPro" id="IPR054716">
    <property type="entry name" value="Sol_Rieske_ferrdox_dom"/>
</dbReference>
<evidence type="ECO:0000313" key="3">
    <source>
        <dbReference type="Proteomes" id="UP000314987"/>
    </source>
</evidence>
<evidence type="ECO:0000259" key="1">
    <source>
        <dbReference type="Pfam" id="PF22543"/>
    </source>
</evidence>
<dbReference type="STRING" id="29139.ENSVURP00010001286"/>
<feature type="domain" description="Soluble Rieske-type ferredoxin" evidence="1">
    <location>
        <begin position="22"/>
        <end position="61"/>
    </location>
</feature>
<dbReference type="AlphaFoldDB" id="A0A4X2JTM0"/>
<dbReference type="Ensembl" id="ENSVURT00010008694.1">
    <property type="protein sequence ID" value="ENSVURP00010007677.1"/>
    <property type="gene ID" value="ENSVURG00010005916.1"/>
</dbReference>
<reference evidence="3" key="1">
    <citation type="submission" date="2018-12" db="EMBL/GenBank/DDBJ databases">
        <authorList>
            <person name="Yazar S."/>
        </authorList>
    </citation>
    <scope>NUCLEOTIDE SEQUENCE [LARGE SCALE GENOMIC DNA]</scope>
</reference>
<accession>A0A4X2JTM0</accession>
<dbReference type="InterPro" id="IPR036922">
    <property type="entry name" value="Rieske_2Fe-2S_sf"/>
</dbReference>
<dbReference type="GeneTree" id="ENSGT00950000185108"/>
<name>A0A4X2JTM0_VOMUR</name>
<sequence length="67" mass="7909">MDLQSSSQSPEATEENFSMLAEKTLKKFQRTTATVHDREIITFYHKGEYHTTGIHCYHSRGLYIWEK</sequence>
<evidence type="ECO:0000313" key="2">
    <source>
        <dbReference type="Ensembl" id="ENSVURP00010001286.1"/>
    </source>
</evidence>
<organism evidence="2 3">
    <name type="scientific">Vombatus ursinus</name>
    <name type="common">Common wombat</name>
    <dbReference type="NCBI Taxonomy" id="29139"/>
    <lineage>
        <taxon>Eukaryota</taxon>
        <taxon>Metazoa</taxon>
        <taxon>Chordata</taxon>
        <taxon>Craniata</taxon>
        <taxon>Vertebrata</taxon>
        <taxon>Euteleostomi</taxon>
        <taxon>Mammalia</taxon>
        <taxon>Metatheria</taxon>
        <taxon>Diprotodontia</taxon>
        <taxon>Vombatidae</taxon>
        <taxon>Vombatus</taxon>
    </lineage>
</organism>
<proteinExistence type="predicted"/>
<dbReference type="Ensembl" id="ENSVURT00010001470.1">
    <property type="protein sequence ID" value="ENSVURP00010001286.1"/>
    <property type="gene ID" value="ENSVURG00010001096.1"/>
</dbReference>
<protein>
    <recommendedName>
        <fullName evidence="1">Soluble Rieske-type ferredoxin domain-containing protein</fullName>
    </recommendedName>
</protein>
<reference evidence="2" key="2">
    <citation type="submission" date="2025-05" db="UniProtKB">
        <authorList>
            <consortium name="Ensembl"/>
        </authorList>
    </citation>
    <scope>IDENTIFICATION</scope>
</reference>